<protein>
    <recommendedName>
        <fullName evidence="1">CAAX prenyl protease 2/Lysostaphin resistance protein A-like domain-containing protein</fullName>
    </recommendedName>
</protein>
<keyword evidence="3" id="KW-1185">Reference proteome</keyword>
<dbReference type="Pfam" id="PF02517">
    <property type="entry name" value="Rce1-like"/>
    <property type="match status" value="1"/>
</dbReference>
<organism evidence="2 3">
    <name type="scientific">Mycolicibacterium elephantis DSM 44368</name>
    <dbReference type="NCBI Taxonomy" id="1335622"/>
    <lineage>
        <taxon>Bacteria</taxon>
        <taxon>Bacillati</taxon>
        <taxon>Actinomycetota</taxon>
        <taxon>Actinomycetes</taxon>
        <taxon>Mycobacteriales</taxon>
        <taxon>Mycobacteriaceae</taxon>
        <taxon>Mycolicibacterium</taxon>
    </lineage>
</organism>
<sequence>MSADKRAAALGLAAGLVGWSLVVPRFPSRWHPVPQAVVSTALALLSRAPLGLRPPQVWSGLRLGAATASSVAAGVAVTTALPRARNELDGRELPAGVLRWLLLGIPLGTVWSEEAAFRGTLGTVAAGAFGPTGGSLLQSAAFGLSHIADARSTGMPVLPTALVTGAAGWLFGWLHDRTGSLLAPMLAHLAINEAGAVAALSVQRSARARRARADANTPKNR</sequence>
<evidence type="ECO:0000259" key="1">
    <source>
        <dbReference type="Pfam" id="PF02517"/>
    </source>
</evidence>
<dbReference type="InterPro" id="IPR015837">
    <property type="entry name" value="UCP026622_CAAX_protease"/>
</dbReference>
<evidence type="ECO:0000313" key="3">
    <source>
        <dbReference type="Proteomes" id="UP000287177"/>
    </source>
</evidence>
<accession>A0A439DMU3</accession>
<feature type="domain" description="CAAX prenyl protease 2/Lysostaphin resistance protein A-like" evidence="1">
    <location>
        <begin position="99"/>
        <end position="192"/>
    </location>
</feature>
<evidence type="ECO:0000313" key="2">
    <source>
        <dbReference type="EMBL" id="RWA16385.1"/>
    </source>
</evidence>
<reference evidence="2 3" key="1">
    <citation type="submission" date="2013-06" db="EMBL/GenBank/DDBJ databases">
        <title>The draft sequence of the Mycobacterium elephantis genome.</title>
        <authorList>
            <person name="Pettersson F.B."/>
            <person name="Das S."/>
            <person name="Dasgupta S."/>
            <person name="Bhattacharya A."/>
            <person name="Kirsebom L.A."/>
        </authorList>
    </citation>
    <scope>NUCLEOTIDE SEQUENCE [LARGE SCALE GENOMIC DNA]</scope>
    <source>
        <strain evidence="2 3">DSM 44368</strain>
    </source>
</reference>
<dbReference type="PIRSF" id="PIRSF026622">
    <property type="entry name" value="Proteas_026622"/>
    <property type="match status" value="1"/>
</dbReference>
<dbReference type="Proteomes" id="UP000287177">
    <property type="component" value="Unassembled WGS sequence"/>
</dbReference>
<name>A0A439DMU3_9MYCO</name>
<dbReference type="InterPro" id="IPR003675">
    <property type="entry name" value="Rce1/LyrA-like_dom"/>
</dbReference>
<dbReference type="EMBL" id="ATDN01000056">
    <property type="protein sequence ID" value="RWA16385.1"/>
    <property type="molecule type" value="Genomic_DNA"/>
</dbReference>
<dbReference type="GO" id="GO:0080120">
    <property type="term" value="P:CAAX-box protein maturation"/>
    <property type="evidence" value="ECO:0007669"/>
    <property type="project" value="UniProtKB-ARBA"/>
</dbReference>
<gene>
    <name evidence="2" type="ORF">MELE44368_07165</name>
</gene>
<dbReference type="GO" id="GO:0004175">
    <property type="term" value="F:endopeptidase activity"/>
    <property type="evidence" value="ECO:0007669"/>
    <property type="project" value="UniProtKB-ARBA"/>
</dbReference>
<dbReference type="RefSeq" id="WP_206613843.1">
    <property type="nucleotide sequence ID" value="NZ_ATDN01000056.1"/>
</dbReference>
<dbReference type="AlphaFoldDB" id="A0A439DMU3"/>
<comment type="caution">
    <text evidence="2">The sequence shown here is derived from an EMBL/GenBank/DDBJ whole genome shotgun (WGS) entry which is preliminary data.</text>
</comment>
<proteinExistence type="predicted"/>